<evidence type="ECO:0000313" key="2">
    <source>
        <dbReference type="Proteomes" id="UP001055811"/>
    </source>
</evidence>
<proteinExistence type="predicted"/>
<organism evidence="1 2">
    <name type="scientific">Cichorium intybus</name>
    <name type="common">Chicory</name>
    <dbReference type="NCBI Taxonomy" id="13427"/>
    <lineage>
        <taxon>Eukaryota</taxon>
        <taxon>Viridiplantae</taxon>
        <taxon>Streptophyta</taxon>
        <taxon>Embryophyta</taxon>
        <taxon>Tracheophyta</taxon>
        <taxon>Spermatophyta</taxon>
        <taxon>Magnoliopsida</taxon>
        <taxon>eudicotyledons</taxon>
        <taxon>Gunneridae</taxon>
        <taxon>Pentapetalae</taxon>
        <taxon>asterids</taxon>
        <taxon>campanulids</taxon>
        <taxon>Asterales</taxon>
        <taxon>Asteraceae</taxon>
        <taxon>Cichorioideae</taxon>
        <taxon>Cichorieae</taxon>
        <taxon>Cichoriinae</taxon>
        <taxon>Cichorium</taxon>
    </lineage>
</organism>
<reference evidence="1 2" key="2">
    <citation type="journal article" date="2022" name="Mol. Ecol. Resour.">
        <title>The genomes of chicory, endive, great burdock and yacon provide insights into Asteraceae paleo-polyploidization history and plant inulin production.</title>
        <authorList>
            <person name="Fan W."/>
            <person name="Wang S."/>
            <person name="Wang H."/>
            <person name="Wang A."/>
            <person name="Jiang F."/>
            <person name="Liu H."/>
            <person name="Zhao H."/>
            <person name="Xu D."/>
            <person name="Zhang Y."/>
        </authorList>
    </citation>
    <scope>NUCLEOTIDE SEQUENCE [LARGE SCALE GENOMIC DNA]</scope>
    <source>
        <strain evidence="2">cv. Punajuju</strain>
        <tissue evidence="1">Leaves</tissue>
    </source>
</reference>
<gene>
    <name evidence="1" type="ORF">L2E82_02684</name>
</gene>
<evidence type="ECO:0000313" key="1">
    <source>
        <dbReference type="EMBL" id="KAI3789880.1"/>
    </source>
</evidence>
<dbReference type="Proteomes" id="UP001055811">
    <property type="component" value="Linkage Group LG01"/>
</dbReference>
<accession>A0ACB9H3F6</accession>
<name>A0ACB9H3F6_CICIN</name>
<protein>
    <submittedName>
        <fullName evidence="1">Uncharacterized protein</fullName>
    </submittedName>
</protein>
<comment type="caution">
    <text evidence="1">The sequence shown here is derived from an EMBL/GenBank/DDBJ whole genome shotgun (WGS) entry which is preliminary data.</text>
</comment>
<keyword evidence="2" id="KW-1185">Reference proteome</keyword>
<dbReference type="EMBL" id="CM042009">
    <property type="protein sequence ID" value="KAI3789880.1"/>
    <property type="molecule type" value="Genomic_DNA"/>
</dbReference>
<reference evidence="2" key="1">
    <citation type="journal article" date="2022" name="Mol. Ecol. Resour.">
        <title>The genomes of chicory, endive, great burdock and yacon provide insights into Asteraceae palaeo-polyploidization history and plant inulin production.</title>
        <authorList>
            <person name="Fan W."/>
            <person name="Wang S."/>
            <person name="Wang H."/>
            <person name="Wang A."/>
            <person name="Jiang F."/>
            <person name="Liu H."/>
            <person name="Zhao H."/>
            <person name="Xu D."/>
            <person name="Zhang Y."/>
        </authorList>
    </citation>
    <scope>NUCLEOTIDE SEQUENCE [LARGE SCALE GENOMIC DNA]</scope>
    <source>
        <strain evidence="2">cv. Punajuju</strain>
    </source>
</reference>
<sequence>MYTSSSSSATSVGNKNFNGSEKARKTINIENKKETYGHEDFLTCEIVWAKCSNRFRAWLAIMIEATQKALHQTNSIPDDFRKAIEEAYVIENGNLNSYGDKQESSTSFYFDSDSDVDSESDSDSGLVEIEVETAISKMGADEING</sequence>